<evidence type="ECO:0000313" key="3">
    <source>
        <dbReference type="EMBL" id="KAF6030587.1"/>
    </source>
</evidence>
<protein>
    <submittedName>
        <fullName evidence="3">Uncharacterized protein</fullName>
    </submittedName>
</protein>
<keyword evidence="2" id="KW-0732">Signal</keyword>
<feature type="chain" id="PRO_5029679820" evidence="2">
    <location>
        <begin position="19"/>
        <end position="394"/>
    </location>
</feature>
<keyword evidence="4" id="KW-1185">Reference proteome</keyword>
<feature type="signal peptide" evidence="2">
    <location>
        <begin position="1"/>
        <end position="18"/>
    </location>
</feature>
<evidence type="ECO:0000256" key="1">
    <source>
        <dbReference type="SAM" id="Phobius"/>
    </source>
</evidence>
<accession>A0A7J7JX94</accession>
<reference evidence="3" key="1">
    <citation type="submission" date="2020-06" db="EMBL/GenBank/DDBJ databases">
        <title>Draft genome of Bugula neritina, a colonial animal packing powerful symbionts and potential medicines.</title>
        <authorList>
            <person name="Rayko M."/>
        </authorList>
    </citation>
    <scope>NUCLEOTIDE SEQUENCE [LARGE SCALE GENOMIC DNA]</scope>
    <source>
        <strain evidence="3">Kwan_BN1</strain>
    </source>
</reference>
<keyword evidence="1" id="KW-0472">Membrane</keyword>
<organism evidence="3 4">
    <name type="scientific">Bugula neritina</name>
    <name type="common">Brown bryozoan</name>
    <name type="synonym">Sertularia neritina</name>
    <dbReference type="NCBI Taxonomy" id="10212"/>
    <lineage>
        <taxon>Eukaryota</taxon>
        <taxon>Metazoa</taxon>
        <taxon>Spiralia</taxon>
        <taxon>Lophotrochozoa</taxon>
        <taxon>Bryozoa</taxon>
        <taxon>Gymnolaemata</taxon>
        <taxon>Cheilostomatida</taxon>
        <taxon>Flustrina</taxon>
        <taxon>Buguloidea</taxon>
        <taxon>Bugulidae</taxon>
        <taxon>Bugula</taxon>
    </lineage>
</organism>
<dbReference type="Proteomes" id="UP000593567">
    <property type="component" value="Unassembled WGS sequence"/>
</dbReference>
<gene>
    <name evidence="3" type="ORF">EB796_011124</name>
</gene>
<sequence>MRLCKELIILYSLLVSLGHSLSSSTESFSSQNITSFHESSAPEANRAAPEIHENGFTVSGKCRENNRRVHVYWKSADVQGGREHLGYGIENTNITKPSEHREITLCVTKERTELSIYAFSNVAQSSKSSTTIVIPANNQMSTGILKPCNIRVEYLTNINRVFIDWSSLQVSKPTKYTLFWCLHLHNVCQSELNWLDVNPDSLNKQVLTLDYHPTSYKYGVSLNQNGSLCSELKDADFQVSLFNDSHVQVEITPNCSSLVGVDINYCIRLDQHDKCYGEIFTRKDATQLCSKLIYLELKSEENYMLWLSLNYASHGHKESELKYIISINKAVNKLAAVIGVVIGAVILVIIVFIIGLVCYGKLMIDNKQRMWRKTSGISFEKQEEETMLQSSSDL</sequence>
<feature type="transmembrane region" description="Helical" evidence="1">
    <location>
        <begin position="334"/>
        <end position="360"/>
    </location>
</feature>
<dbReference type="AlphaFoldDB" id="A0A7J7JX94"/>
<dbReference type="EMBL" id="VXIV02001689">
    <property type="protein sequence ID" value="KAF6030587.1"/>
    <property type="molecule type" value="Genomic_DNA"/>
</dbReference>
<evidence type="ECO:0000313" key="4">
    <source>
        <dbReference type="Proteomes" id="UP000593567"/>
    </source>
</evidence>
<keyword evidence="1" id="KW-0812">Transmembrane</keyword>
<keyword evidence="1" id="KW-1133">Transmembrane helix</keyword>
<evidence type="ECO:0000256" key="2">
    <source>
        <dbReference type="SAM" id="SignalP"/>
    </source>
</evidence>
<name>A0A7J7JX94_BUGNE</name>
<comment type="caution">
    <text evidence="3">The sequence shown here is derived from an EMBL/GenBank/DDBJ whole genome shotgun (WGS) entry which is preliminary data.</text>
</comment>
<proteinExistence type="predicted"/>